<evidence type="ECO:0000256" key="4">
    <source>
        <dbReference type="HAMAP-Rule" id="MF_01332"/>
    </source>
</evidence>
<evidence type="ECO:0000313" key="6">
    <source>
        <dbReference type="EMBL" id="KJF78707.1"/>
    </source>
</evidence>
<evidence type="ECO:0000256" key="3">
    <source>
        <dbReference type="ARBA" id="ARBA00022764"/>
    </source>
</evidence>
<keyword evidence="1 4" id="KW-0963">Cytoplasm</keyword>
<dbReference type="InterPro" id="IPR009502">
    <property type="entry name" value="SecM"/>
</dbReference>
<feature type="transmembrane region" description="Helical" evidence="5">
    <location>
        <begin position="21"/>
        <end position="42"/>
    </location>
</feature>
<gene>
    <name evidence="4" type="primary">secM</name>
    <name evidence="6" type="ORF">UA45_04300</name>
</gene>
<keyword evidence="5" id="KW-1133">Transmembrane helix</keyword>
<organism evidence="6 7">
    <name type="scientific">Morganella morganii</name>
    <name type="common">Proteus morganii</name>
    <dbReference type="NCBI Taxonomy" id="582"/>
    <lineage>
        <taxon>Bacteria</taxon>
        <taxon>Pseudomonadati</taxon>
        <taxon>Pseudomonadota</taxon>
        <taxon>Gammaproteobacteria</taxon>
        <taxon>Enterobacterales</taxon>
        <taxon>Morganellaceae</taxon>
        <taxon>Morganella</taxon>
    </lineage>
</organism>
<dbReference type="GO" id="GO:0042597">
    <property type="term" value="C:periplasmic space"/>
    <property type="evidence" value="ECO:0007669"/>
    <property type="project" value="UniProtKB-SubCell"/>
</dbReference>
<dbReference type="NCBIfam" id="NF002799">
    <property type="entry name" value="PRK02943.1-1"/>
    <property type="match status" value="1"/>
</dbReference>
<dbReference type="AlphaFoldDB" id="A0A0D8LA36"/>
<dbReference type="EMBL" id="JZSH01000028">
    <property type="protein sequence ID" value="KJF78707.1"/>
    <property type="molecule type" value="Genomic_DNA"/>
</dbReference>
<dbReference type="GO" id="GO:0005829">
    <property type="term" value="C:cytosol"/>
    <property type="evidence" value="ECO:0007669"/>
    <property type="project" value="UniProtKB-SubCell"/>
</dbReference>
<comment type="function">
    <text evidence="4">Regulates secA expression by translational coupling of the secM secA operon. Translational pausing at a specific Pro residue 5 residues before the end of the protein may allow disruption of a mRNA repressor helix that normally suppresses secA translation initiation.</text>
</comment>
<accession>A0A0D8LA36</accession>
<evidence type="ECO:0000256" key="2">
    <source>
        <dbReference type="ARBA" id="ARBA00022729"/>
    </source>
</evidence>
<keyword evidence="5" id="KW-0472">Membrane</keyword>
<dbReference type="PATRIC" id="fig|582.24.peg.1318"/>
<dbReference type="Proteomes" id="UP000032582">
    <property type="component" value="Unassembled WGS sequence"/>
</dbReference>
<dbReference type="HAMAP" id="MF_01332">
    <property type="entry name" value="SecM"/>
    <property type="match status" value="1"/>
</dbReference>
<keyword evidence="5" id="KW-0812">Transmembrane</keyword>
<evidence type="ECO:0000313" key="7">
    <source>
        <dbReference type="Proteomes" id="UP000032582"/>
    </source>
</evidence>
<reference evidence="6 7" key="1">
    <citation type="submission" date="2015-02" db="EMBL/GenBank/DDBJ databases">
        <title>Whole genome shotgun sequencing of cultured foodborne pathogen.</title>
        <authorList>
            <person name="Timme R."/>
            <person name="Allard M.W."/>
            <person name="Strain E."/>
            <person name="Evans P.S."/>
            <person name="Brown E."/>
        </authorList>
    </citation>
    <scope>NUCLEOTIDE SEQUENCE [LARGE SCALE GENOMIC DNA]</scope>
    <source>
        <strain evidence="6 7">GCSL-TSO-24</strain>
    </source>
</reference>
<protein>
    <recommendedName>
        <fullName evidence="4">Secretion monitor</fullName>
    </recommendedName>
</protein>
<name>A0A0D8LA36_MORMO</name>
<proteinExistence type="inferred from homology"/>
<comment type="subcellular location">
    <subcellularLocation>
        <location evidence="4">Cytoplasm</location>
        <location evidence="4">Cytosol</location>
    </subcellularLocation>
    <subcellularLocation>
        <location evidence="4">Periplasm</location>
    </subcellularLocation>
    <text evidence="4">The active form is cytosolic, while the periplasmic form is rapidly degraded, mainly by the tail-specific protease.</text>
</comment>
<keyword evidence="2" id="KW-0732">Signal</keyword>
<evidence type="ECO:0000256" key="5">
    <source>
        <dbReference type="SAM" id="Phobius"/>
    </source>
</evidence>
<comment type="caution">
    <text evidence="6">The sequence shown here is derived from an EMBL/GenBank/DDBJ whole genome shotgun (WGS) entry which is preliminary data.</text>
</comment>
<keyword evidence="3 4" id="KW-0574">Periplasm</keyword>
<dbReference type="Pfam" id="PF06558">
    <property type="entry name" value="SecM"/>
    <property type="match status" value="1"/>
</dbReference>
<dbReference type="GO" id="GO:0045182">
    <property type="term" value="F:translation regulator activity"/>
    <property type="evidence" value="ECO:0007669"/>
    <property type="project" value="InterPro"/>
</dbReference>
<comment type="similarity">
    <text evidence="4">Belongs to the SecM family.</text>
</comment>
<evidence type="ECO:0000256" key="1">
    <source>
        <dbReference type="ARBA" id="ARBA00022490"/>
    </source>
</evidence>
<sequence>MYSGSREGNTILNLWRQFGRRYFWCHLFIGIVATGFGLPAVLNNGDVTTAGAGTTQNRQSQALSAFDSLFLQSSQPARTSQSINYWQQHAVRNVIRQISFAFSCPEDASKDNTPAEDRHDGAAQNMLAALYAILTDSPALPVYHPAVMPQRIAADNPSPSFSVQWIARTGGIRAGPVQSA</sequence>